<feature type="compositionally biased region" description="Polar residues" evidence="1">
    <location>
        <begin position="186"/>
        <end position="198"/>
    </location>
</feature>
<accession>F4KQ42</accession>
<dbReference type="eggNOG" id="ENOG502Z86B">
    <property type="taxonomic scope" value="Bacteria"/>
</dbReference>
<dbReference type="STRING" id="760192.Halhy_6384"/>
<evidence type="ECO:0008006" key="4">
    <source>
        <dbReference type="Google" id="ProtNLM"/>
    </source>
</evidence>
<dbReference type="RefSeq" id="WP_013768723.1">
    <property type="nucleotide sequence ID" value="NC_015510.1"/>
</dbReference>
<gene>
    <name evidence="2" type="ordered locus">Halhy_6384</name>
</gene>
<dbReference type="KEGG" id="hhy:Halhy_6384"/>
<dbReference type="PANTHER" id="PTHR38567:SF1">
    <property type="entry name" value="DUF4291 DOMAIN-CONTAINING PROTEIN"/>
    <property type="match status" value="1"/>
</dbReference>
<evidence type="ECO:0000256" key="1">
    <source>
        <dbReference type="SAM" id="MobiDB-lite"/>
    </source>
</evidence>
<proteinExistence type="predicted"/>
<reference evidence="2 3" key="1">
    <citation type="journal article" date="2011" name="Stand. Genomic Sci.">
        <title>Complete genome sequence of Haliscomenobacter hydrossis type strain (O).</title>
        <authorList>
            <consortium name="US DOE Joint Genome Institute (JGI-PGF)"/>
            <person name="Daligault H."/>
            <person name="Lapidus A."/>
            <person name="Zeytun A."/>
            <person name="Nolan M."/>
            <person name="Lucas S."/>
            <person name="Del Rio T.G."/>
            <person name="Tice H."/>
            <person name="Cheng J.F."/>
            <person name="Tapia R."/>
            <person name="Han C."/>
            <person name="Goodwin L."/>
            <person name="Pitluck S."/>
            <person name="Liolios K."/>
            <person name="Pagani I."/>
            <person name="Ivanova N."/>
            <person name="Huntemann M."/>
            <person name="Mavromatis K."/>
            <person name="Mikhailova N."/>
            <person name="Pati A."/>
            <person name="Chen A."/>
            <person name="Palaniappan K."/>
            <person name="Land M."/>
            <person name="Hauser L."/>
            <person name="Brambilla E.M."/>
            <person name="Rohde M."/>
            <person name="Verbarg S."/>
            <person name="Goker M."/>
            <person name="Bristow J."/>
            <person name="Eisen J.A."/>
            <person name="Markowitz V."/>
            <person name="Hugenholtz P."/>
            <person name="Kyrpides N.C."/>
            <person name="Klenk H.P."/>
            <person name="Woyke T."/>
        </authorList>
    </citation>
    <scope>NUCLEOTIDE SEQUENCE [LARGE SCALE GENOMIC DNA]</scope>
    <source>
        <strain evidence="3">ATCC 27775 / DSM 1100 / LMG 10767 / O</strain>
    </source>
</reference>
<dbReference type="Proteomes" id="UP000008461">
    <property type="component" value="Chromosome"/>
</dbReference>
<keyword evidence="3" id="KW-1185">Reference proteome</keyword>
<dbReference type="HOGENOM" id="CLU_082565_1_1_10"/>
<organism evidence="2 3">
    <name type="scientific">Haliscomenobacter hydrossis (strain ATCC 27775 / DSM 1100 / LMG 10767 / O)</name>
    <dbReference type="NCBI Taxonomy" id="760192"/>
    <lineage>
        <taxon>Bacteria</taxon>
        <taxon>Pseudomonadati</taxon>
        <taxon>Bacteroidota</taxon>
        <taxon>Saprospiria</taxon>
        <taxon>Saprospirales</taxon>
        <taxon>Haliscomenobacteraceae</taxon>
        <taxon>Haliscomenobacter</taxon>
    </lineage>
</organism>
<feature type="region of interest" description="Disordered" evidence="1">
    <location>
        <begin position="186"/>
        <end position="205"/>
    </location>
</feature>
<dbReference type="AlphaFoldDB" id="F4KQ42"/>
<dbReference type="EMBL" id="CP002691">
    <property type="protein sequence ID" value="AEE54203.1"/>
    <property type="molecule type" value="Genomic_DNA"/>
</dbReference>
<evidence type="ECO:0000313" key="2">
    <source>
        <dbReference type="EMBL" id="AEE54203.1"/>
    </source>
</evidence>
<sequence>MCTNIIGYQTEEEIVVYQAYKPEIAKFAVENQKLGGASFGFQRMSWIKPNFLWMMYRCGWAEKENQEHVLAIWIKKQDFELILEQAVLSSFQKEIYHTEEDWKLQLSQSEVRLQWDPDHDPKGNKLERKAIQIGMKGEMLHLFANKYIQHIEDITTFVRKQKLYVDRRELEKLLIPKESIFTSLSAQRKTHTLATPSETPDPGSA</sequence>
<dbReference type="Pfam" id="PF14124">
    <property type="entry name" value="DUF4291"/>
    <property type="match status" value="1"/>
</dbReference>
<reference key="2">
    <citation type="submission" date="2011-04" db="EMBL/GenBank/DDBJ databases">
        <title>Complete sequence of chromosome of Haliscomenobacter hydrossis DSM 1100.</title>
        <authorList>
            <consortium name="US DOE Joint Genome Institute (JGI-PGF)"/>
            <person name="Lucas S."/>
            <person name="Han J."/>
            <person name="Lapidus A."/>
            <person name="Bruce D."/>
            <person name="Goodwin L."/>
            <person name="Pitluck S."/>
            <person name="Peters L."/>
            <person name="Kyrpides N."/>
            <person name="Mavromatis K."/>
            <person name="Ivanova N."/>
            <person name="Ovchinnikova G."/>
            <person name="Pagani I."/>
            <person name="Daligault H."/>
            <person name="Detter J.C."/>
            <person name="Han C."/>
            <person name="Land M."/>
            <person name="Hauser L."/>
            <person name="Markowitz V."/>
            <person name="Cheng J.-F."/>
            <person name="Hugenholtz P."/>
            <person name="Woyke T."/>
            <person name="Wu D."/>
            <person name="Verbarg S."/>
            <person name="Frueling A."/>
            <person name="Brambilla E."/>
            <person name="Klenk H.-P."/>
            <person name="Eisen J.A."/>
        </authorList>
    </citation>
    <scope>NUCLEOTIDE SEQUENCE</scope>
    <source>
        <strain>DSM 1100</strain>
    </source>
</reference>
<evidence type="ECO:0000313" key="3">
    <source>
        <dbReference type="Proteomes" id="UP000008461"/>
    </source>
</evidence>
<protein>
    <recommendedName>
        <fullName evidence="4">DUF4291 domain-containing protein</fullName>
    </recommendedName>
</protein>
<dbReference type="InterPro" id="IPR025633">
    <property type="entry name" value="DUF4291"/>
</dbReference>
<name>F4KQ42_HALH1</name>
<dbReference type="PANTHER" id="PTHR38567">
    <property type="entry name" value="DUF4291 DOMAIN-CONTAINING PROTEIN"/>
    <property type="match status" value="1"/>
</dbReference>